<evidence type="ECO:0000313" key="2">
    <source>
        <dbReference type="EMBL" id="KAK1130182.1"/>
    </source>
</evidence>
<dbReference type="EMBL" id="JAHYIQ010000007">
    <property type="protein sequence ID" value="KAK1130182.1"/>
    <property type="molecule type" value="Genomic_DNA"/>
</dbReference>
<reference evidence="2" key="1">
    <citation type="submission" date="2021-10" db="EMBL/GenBank/DDBJ databases">
        <title>Melipona bicolor Genome sequencing and assembly.</title>
        <authorList>
            <person name="Araujo N.S."/>
            <person name="Arias M.C."/>
        </authorList>
    </citation>
    <scope>NUCLEOTIDE SEQUENCE</scope>
    <source>
        <strain evidence="2">USP_2M_L1-L4_2017</strain>
        <tissue evidence="2">Whole body</tissue>
    </source>
</reference>
<comment type="caution">
    <text evidence="2">The sequence shown here is derived from an EMBL/GenBank/DDBJ whole genome shotgun (WGS) entry which is preliminary data.</text>
</comment>
<gene>
    <name evidence="2" type="ORF">K0M31_018322</name>
</gene>
<name>A0AA40G383_9HYME</name>
<accession>A0AA40G383</accession>
<evidence type="ECO:0000256" key="1">
    <source>
        <dbReference type="SAM" id="MobiDB-lite"/>
    </source>
</evidence>
<evidence type="ECO:0000313" key="3">
    <source>
        <dbReference type="Proteomes" id="UP001177670"/>
    </source>
</evidence>
<sequence>MGEVRRGGVERGAKKVARPGEKKKEKKEKVKEAEEEEGTLASPGMPADHERCRYDGFTFYRLPTGRFTVTAPSTSALPLFSLDEFHLAG</sequence>
<feature type="region of interest" description="Disordered" evidence="1">
    <location>
        <begin position="1"/>
        <end position="49"/>
    </location>
</feature>
<protein>
    <submittedName>
        <fullName evidence="2">Uncharacterized protein</fullName>
    </submittedName>
</protein>
<dbReference type="AlphaFoldDB" id="A0AA40G383"/>
<dbReference type="Proteomes" id="UP001177670">
    <property type="component" value="Unassembled WGS sequence"/>
</dbReference>
<feature type="compositionally biased region" description="Basic and acidic residues" evidence="1">
    <location>
        <begin position="1"/>
        <end position="32"/>
    </location>
</feature>
<proteinExistence type="predicted"/>
<keyword evidence="3" id="KW-1185">Reference proteome</keyword>
<organism evidence="2 3">
    <name type="scientific">Melipona bicolor</name>
    <dbReference type="NCBI Taxonomy" id="60889"/>
    <lineage>
        <taxon>Eukaryota</taxon>
        <taxon>Metazoa</taxon>
        <taxon>Ecdysozoa</taxon>
        <taxon>Arthropoda</taxon>
        <taxon>Hexapoda</taxon>
        <taxon>Insecta</taxon>
        <taxon>Pterygota</taxon>
        <taxon>Neoptera</taxon>
        <taxon>Endopterygota</taxon>
        <taxon>Hymenoptera</taxon>
        <taxon>Apocrita</taxon>
        <taxon>Aculeata</taxon>
        <taxon>Apoidea</taxon>
        <taxon>Anthophila</taxon>
        <taxon>Apidae</taxon>
        <taxon>Melipona</taxon>
    </lineage>
</organism>